<dbReference type="AlphaFoldDB" id="D7FMP8"/>
<reference evidence="2 3" key="1">
    <citation type="journal article" date="2010" name="Nature">
        <title>The Ectocarpus genome and the independent evolution of multicellularity in brown algae.</title>
        <authorList>
            <person name="Cock J.M."/>
            <person name="Sterck L."/>
            <person name="Rouze P."/>
            <person name="Scornet D."/>
            <person name="Allen A.E."/>
            <person name="Amoutzias G."/>
            <person name="Anthouard V."/>
            <person name="Artiguenave F."/>
            <person name="Aury J.M."/>
            <person name="Badger J.H."/>
            <person name="Beszteri B."/>
            <person name="Billiau K."/>
            <person name="Bonnet E."/>
            <person name="Bothwell J.H."/>
            <person name="Bowler C."/>
            <person name="Boyen C."/>
            <person name="Brownlee C."/>
            <person name="Carrano C.J."/>
            <person name="Charrier B."/>
            <person name="Cho G.Y."/>
            <person name="Coelho S.M."/>
            <person name="Collen J."/>
            <person name="Corre E."/>
            <person name="Da Silva C."/>
            <person name="Delage L."/>
            <person name="Delaroque N."/>
            <person name="Dittami S.M."/>
            <person name="Doulbeau S."/>
            <person name="Elias M."/>
            <person name="Farnham G."/>
            <person name="Gachon C.M."/>
            <person name="Gschloessl B."/>
            <person name="Heesch S."/>
            <person name="Jabbari K."/>
            <person name="Jubin C."/>
            <person name="Kawai H."/>
            <person name="Kimura K."/>
            <person name="Kloareg B."/>
            <person name="Kupper F.C."/>
            <person name="Lang D."/>
            <person name="Le Bail A."/>
            <person name="Leblanc C."/>
            <person name="Lerouge P."/>
            <person name="Lohr M."/>
            <person name="Lopez P.J."/>
            <person name="Martens C."/>
            <person name="Maumus F."/>
            <person name="Michel G."/>
            <person name="Miranda-Saavedra D."/>
            <person name="Morales J."/>
            <person name="Moreau H."/>
            <person name="Motomura T."/>
            <person name="Nagasato C."/>
            <person name="Napoli C.A."/>
            <person name="Nelson D.R."/>
            <person name="Nyvall-Collen P."/>
            <person name="Peters A.F."/>
            <person name="Pommier C."/>
            <person name="Potin P."/>
            <person name="Poulain J."/>
            <person name="Quesneville H."/>
            <person name="Read B."/>
            <person name="Rensing S.A."/>
            <person name="Ritter A."/>
            <person name="Rousvoal S."/>
            <person name="Samanta M."/>
            <person name="Samson G."/>
            <person name="Schroeder D.C."/>
            <person name="Segurens B."/>
            <person name="Strittmatter M."/>
            <person name="Tonon T."/>
            <person name="Tregear J.W."/>
            <person name="Valentin K."/>
            <person name="von Dassow P."/>
            <person name="Yamagishi T."/>
            <person name="Van de Peer Y."/>
            <person name="Wincker P."/>
        </authorList>
    </citation>
    <scope>NUCLEOTIDE SEQUENCE [LARGE SCALE GENOMIC DNA]</scope>
    <source>
        <strain evidence="3">Ec32 / CCAP1310/4</strain>
    </source>
</reference>
<evidence type="ECO:0000256" key="1">
    <source>
        <dbReference type="SAM" id="MobiDB-lite"/>
    </source>
</evidence>
<name>D7FMP8_ECTSI</name>
<evidence type="ECO:0000313" key="3">
    <source>
        <dbReference type="Proteomes" id="UP000002630"/>
    </source>
</evidence>
<dbReference type="EMBL" id="FN648214">
    <property type="protein sequence ID" value="CBJ25945.1"/>
    <property type="molecule type" value="Genomic_DNA"/>
</dbReference>
<dbReference type="InParanoid" id="D7FMP8"/>
<feature type="region of interest" description="Disordered" evidence="1">
    <location>
        <begin position="1"/>
        <end position="21"/>
    </location>
</feature>
<dbReference type="EMBL" id="FN649749">
    <property type="protein sequence ID" value="CBJ25945.1"/>
    <property type="molecule type" value="Genomic_DNA"/>
</dbReference>
<accession>D7FMP8</accession>
<dbReference type="Proteomes" id="UP000002630">
    <property type="component" value="Linkage Group LG24"/>
</dbReference>
<gene>
    <name evidence="2" type="ORF">Esi_0017_0179</name>
</gene>
<protein>
    <submittedName>
        <fullName evidence="2">Uncharacterized protein</fullName>
    </submittedName>
</protein>
<proteinExistence type="predicted"/>
<evidence type="ECO:0000313" key="2">
    <source>
        <dbReference type="EMBL" id="CBJ25945.1"/>
    </source>
</evidence>
<sequence length="63" mass="6958">MVLSRTPGKRRGQHGNGCGDRDYIDLHMTNVDTTCVTTPAEGPLVMHGRLQKKDKTGRLALRP</sequence>
<keyword evidence="3" id="KW-1185">Reference proteome</keyword>
<organism evidence="2 3">
    <name type="scientific">Ectocarpus siliculosus</name>
    <name type="common">Brown alga</name>
    <name type="synonym">Conferva siliculosa</name>
    <dbReference type="NCBI Taxonomy" id="2880"/>
    <lineage>
        <taxon>Eukaryota</taxon>
        <taxon>Sar</taxon>
        <taxon>Stramenopiles</taxon>
        <taxon>Ochrophyta</taxon>
        <taxon>PX clade</taxon>
        <taxon>Phaeophyceae</taxon>
        <taxon>Ectocarpales</taxon>
        <taxon>Ectocarpaceae</taxon>
        <taxon>Ectocarpus</taxon>
    </lineage>
</organism>